<dbReference type="GO" id="GO:0005992">
    <property type="term" value="P:trehalose biosynthetic process"/>
    <property type="evidence" value="ECO:0007669"/>
    <property type="project" value="InterPro"/>
</dbReference>
<dbReference type="CDD" id="cd03788">
    <property type="entry name" value="GT20_TPS"/>
    <property type="match status" value="1"/>
</dbReference>
<dbReference type="PANTHER" id="PTHR10788:SF106">
    <property type="entry name" value="BCDNA.GH08860"/>
    <property type="match status" value="1"/>
</dbReference>
<dbReference type="AlphaFoldDB" id="A0A420WFM8"/>
<evidence type="ECO:0000313" key="2">
    <source>
        <dbReference type="EMBL" id="RKQ69800.1"/>
    </source>
</evidence>
<reference evidence="2 3" key="1">
    <citation type="submission" date="2018-10" db="EMBL/GenBank/DDBJ databases">
        <title>Genomic Encyclopedia of Type Strains, Phase IV (KMG-IV): sequencing the most valuable type-strain genomes for metagenomic binning, comparative biology and taxonomic classification.</title>
        <authorList>
            <person name="Goeker M."/>
        </authorList>
    </citation>
    <scope>NUCLEOTIDE SEQUENCE [LARGE SCALE GENOMIC DNA]</scope>
    <source>
        <strain evidence="2 3">DSM 22008</strain>
    </source>
</reference>
<dbReference type="InParanoid" id="A0A420WFM8"/>
<dbReference type="Gene3D" id="3.40.50.2000">
    <property type="entry name" value="Glycogen Phosphorylase B"/>
    <property type="match status" value="2"/>
</dbReference>
<protein>
    <submittedName>
        <fullName evidence="2">Trehalose 6-phosphate synthase</fullName>
    </submittedName>
</protein>
<dbReference type="Proteomes" id="UP000282211">
    <property type="component" value="Unassembled WGS sequence"/>
</dbReference>
<dbReference type="PANTHER" id="PTHR10788">
    <property type="entry name" value="TREHALOSE-6-PHOSPHATE SYNTHASE"/>
    <property type="match status" value="1"/>
</dbReference>
<dbReference type="EMBL" id="RBII01000002">
    <property type="protein sequence ID" value="RKQ69800.1"/>
    <property type="molecule type" value="Genomic_DNA"/>
</dbReference>
<dbReference type="SUPFAM" id="SSF53756">
    <property type="entry name" value="UDP-Glycosyltransferase/glycogen phosphorylase"/>
    <property type="match status" value="1"/>
</dbReference>
<keyword evidence="3" id="KW-1185">Reference proteome</keyword>
<accession>A0A420WFM8</accession>
<proteinExistence type="inferred from homology"/>
<evidence type="ECO:0000313" key="3">
    <source>
        <dbReference type="Proteomes" id="UP000282211"/>
    </source>
</evidence>
<evidence type="ECO:0000256" key="1">
    <source>
        <dbReference type="ARBA" id="ARBA00008799"/>
    </source>
</evidence>
<dbReference type="GO" id="GO:0003825">
    <property type="term" value="F:alpha,alpha-trehalose-phosphate synthase (UDP-forming) activity"/>
    <property type="evidence" value="ECO:0007669"/>
    <property type="project" value="TreeGrafter"/>
</dbReference>
<name>A0A420WFM8_9PROT</name>
<sequence length="511" mass="57841">MGWQSTFKIYRPFFVRLATIASIPGPSFELCRLTLYGCYMRQTHNTPQNPVRLIAVSNRTAVDPNARAGGLAVALWDSLKSTNGLWVGWSGKVKDFPSLTPTKVTDDGVDFALCDMSKPQYEGFYLNYANSILWPLFHNRLDLVNFDLHNFAPYQETNRQFAKAVEDNANSEDFIWVHDYHFFLIAHELRKNGWTGEIGFFLHIPFPAPDVFRALPEAALMGRALCDYDIIGLQTSTDVINLKRYLVEDCGGKEVGEEDVLVFGRTVTLRHCPIGIDAKNFRKAALGKPAKKAAKKLRRFLGGRKQIIGVDRMDYSKGLPQRFEAVSKLFDHFPETRGVTSFMQIAPPSRSIVDEYVQLRERLDGLCGRINGDYGDLDWIPIRYLARPYERAEIAGLYAMSDVCLVTPLQDGMNLVAKEFIAAQDESDPGVLILSQFAGAAEQMKEALIVNPYDTEAVAQTLHKALNMPLEERQARWKALHKTVDTQDINWWRNRFFAPRGFTQSVPKIAT</sequence>
<dbReference type="Pfam" id="PF00982">
    <property type="entry name" value="Glyco_transf_20"/>
    <property type="match status" value="1"/>
</dbReference>
<dbReference type="FunCoup" id="A0A420WFM8">
    <property type="interactions" value="147"/>
</dbReference>
<comment type="caution">
    <text evidence="2">The sequence shown here is derived from an EMBL/GenBank/DDBJ whole genome shotgun (WGS) entry which is preliminary data.</text>
</comment>
<organism evidence="2 3">
    <name type="scientific">Litorimonas taeanensis</name>
    <dbReference type="NCBI Taxonomy" id="568099"/>
    <lineage>
        <taxon>Bacteria</taxon>
        <taxon>Pseudomonadati</taxon>
        <taxon>Pseudomonadota</taxon>
        <taxon>Alphaproteobacteria</taxon>
        <taxon>Maricaulales</taxon>
        <taxon>Robiginitomaculaceae</taxon>
    </lineage>
</organism>
<dbReference type="InterPro" id="IPR001830">
    <property type="entry name" value="Glyco_trans_20"/>
</dbReference>
<comment type="similarity">
    <text evidence="1">Belongs to the glycosyltransferase 20 family.</text>
</comment>
<gene>
    <name evidence="2" type="ORF">DES40_2609</name>
</gene>